<dbReference type="PANTHER" id="PTHR44227:SF3">
    <property type="entry name" value="PROTEIN O-MANNOSYL-TRANSFERASE TMTC4"/>
    <property type="match status" value="1"/>
</dbReference>
<reference evidence="6 7" key="1">
    <citation type="submission" date="2019-02" db="EMBL/GenBank/DDBJ databases">
        <title>Deep-cultivation of Planctomycetes and their phenomic and genomic characterization uncovers novel biology.</title>
        <authorList>
            <person name="Wiegand S."/>
            <person name="Jogler M."/>
            <person name="Boedeker C."/>
            <person name="Pinto D."/>
            <person name="Vollmers J."/>
            <person name="Rivas-Marin E."/>
            <person name="Kohn T."/>
            <person name="Peeters S.H."/>
            <person name="Heuer A."/>
            <person name="Rast P."/>
            <person name="Oberbeckmann S."/>
            <person name="Bunk B."/>
            <person name="Jeske O."/>
            <person name="Meyerdierks A."/>
            <person name="Storesund J.E."/>
            <person name="Kallscheuer N."/>
            <person name="Luecker S."/>
            <person name="Lage O.M."/>
            <person name="Pohl T."/>
            <person name="Merkel B.J."/>
            <person name="Hornburger P."/>
            <person name="Mueller R.-W."/>
            <person name="Bruemmer F."/>
            <person name="Labrenz M."/>
            <person name="Spormann A.M."/>
            <person name="Op Den Camp H."/>
            <person name="Overmann J."/>
            <person name="Amann R."/>
            <person name="Jetten M.S.M."/>
            <person name="Mascher T."/>
            <person name="Medema M.H."/>
            <person name="Devos D.P."/>
            <person name="Kaster A.-K."/>
            <person name="Ovreas L."/>
            <person name="Rohde M."/>
            <person name="Galperin M.Y."/>
            <person name="Jogler C."/>
        </authorList>
    </citation>
    <scope>NUCLEOTIDE SEQUENCE [LARGE SCALE GENOMIC DNA]</scope>
    <source>
        <strain evidence="6 7">Pla100</strain>
    </source>
</reference>
<gene>
    <name evidence="6" type="ORF">Pla100_62290</name>
</gene>
<evidence type="ECO:0000256" key="5">
    <source>
        <dbReference type="SAM" id="Phobius"/>
    </source>
</evidence>
<dbReference type="InterPro" id="IPR019734">
    <property type="entry name" value="TPR_rpt"/>
</dbReference>
<evidence type="ECO:0000256" key="2">
    <source>
        <dbReference type="ARBA" id="ARBA00022803"/>
    </source>
</evidence>
<dbReference type="InterPro" id="IPR011990">
    <property type="entry name" value="TPR-like_helical_dom_sf"/>
</dbReference>
<dbReference type="InterPro" id="IPR052346">
    <property type="entry name" value="O-mannosyl-transferase_TMTC"/>
</dbReference>
<feature type="transmembrane region" description="Helical" evidence="5">
    <location>
        <begin position="305"/>
        <end position="325"/>
    </location>
</feature>
<protein>
    <submittedName>
        <fullName evidence="6">Tetratricopeptide repeat protein</fullName>
    </submittedName>
</protein>
<evidence type="ECO:0000256" key="4">
    <source>
        <dbReference type="SAM" id="Coils"/>
    </source>
</evidence>
<feature type="coiled-coil region" evidence="4">
    <location>
        <begin position="762"/>
        <end position="816"/>
    </location>
</feature>
<feature type="transmembrane region" description="Helical" evidence="5">
    <location>
        <begin position="195"/>
        <end position="215"/>
    </location>
</feature>
<dbReference type="EMBL" id="SJPM01000044">
    <property type="protein sequence ID" value="TWT86079.1"/>
    <property type="molecule type" value="Genomic_DNA"/>
</dbReference>
<dbReference type="PANTHER" id="PTHR44227">
    <property type="match status" value="1"/>
</dbReference>
<dbReference type="RefSeq" id="WP_231603800.1">
    <property type="nucleotide sequence ID" value="NZ_SJPM01000044.1"/>
</dbReference>
<keyword evidence="1" id="KW-0677">Repeat</keyword>
<proteinExistence type="predicted"/>
<comment type="caution">
    <text evidence="6">The sequence shown here is derived from an EMBL/GenBank/DDBJ whole genome shotgun (WGS) entry which is preliminary data.</text>
</comment>
<evidence type="ECO:0000256" key="1">
    <source>
        <dbReference type="ARBA" id="ARBA00022737"/>
    </source>
</evidence>
<dbReference type="SUPFAM" id="SSF48452">
    <property type="entry name" value="TPR-like"/>
    <property type="match status" value="2"/>
</dbReference>
<feature type="transmembrane region" description="Helical" evidence="5">
    <location>
        <begin position="235"/>
        <end position="255"/>
    </location>
</feature>
<dbReference type="GO" id="GO:0035269">
    <property type="term" value="P:protein O-linked glycosylation via mannose"/>
    <property type="evidence" value="ECO:0007669"/>
    <property type="project" value="TreeGrafter"/>
</dbReference>
<dbReference type="AlphaFoldDB" id="A0A5C5ZF54"/>
<dbReference type="Proteomes" id="UP000316213">
    <property type="component" value="Unassembled WGS sequence"/>
</dbReference>
<feature type="transmembrane region" description="Helical" evidence="5">
    <location>
        <begin position="390"/>
        <end position="409"/>
    </location>
</feature>
<keyword evidence="5" id="KW-1133">Transmembrane helix</keyword>
<evidence type="ECO:0000256" key="3">
    <source>
        <dbReference type="PROSITE-ProRule" id="PRU00339"/>
    </source>
</evidence>
<keyword evidence="5" id="KW-0472">Membrane</keyword>
<name>A0A5C5ZF54_9BACT</name>
<sequence length="823" mass="93313">MQHGWAPKMASSQAINKRKWSPASFIGFAWFTDRLALDLLKCASLVLLAFCIYFPCFRGEFIWDDIDIYIVENELLKDPQGPYKFWFTLEPVDYYPLTYTTFWLEYQFVGESPLLYHINNTWLHGLTGVIVFLLLRRLHEPLAFGIAAIFVAHPLQVESVAWICQRKTILSSFFAAWSMLSYAKSFDPQRASRHLIWSCFLFALSLAAKPTLITLPVAVLVNEYFLRTSSRKPPIIYIASMFALSLIFGAVGVAYQQKLIGGIDVREQGFLARFLCQGWAIWFYVRQFFSVGTLSFVYPRWHVNPALPTAWLPLLAVAIVSYLLFRWRDRLGLRPFLFWAYFLITMFPILGMVDVFFWRYSYVGDHYIYQSFVALPLLIFSLVEAVKRPWCRQFCQTVAFIGVIVFSVVSHERTKVYQTEIGIWKETLEKNPNTSLAWTNLGALTGSMSLVRKSLEISPDIFESWEVLAEDSMKHQRWDEAIQYYRRVGELAPEGTGNVNWAIEKQVACLIRLGRGADAVVALDDFLLAYNRGAFRVRSPQTFQIRFAALRVAASAVGANLETDETINRELKSILSQQPDGYLTAGKVFDECGLIGRAADYYAAYTKVAPTDPQGFAGLGQARLSLGDVKSAYNALKKAYHLDDRNIETLTNLGVVSMMVGDKVGGLKAFETAATESRPDFGLFSNLGLAYLSNDRPADAASAWKRALTIQPDNIDTLRDLAWLLSTDPYFTDRSTSKDALAYAQRACELSRYGRYDCLDALAAALANRNEFEKACDAMQQTIVLAKQSDANPERIRTLEQRLTQYSAKLQLMKSEDNGEKTP</sequence>
<dbReference type="SMART" id="SM00028">
    <property type="entry name" value="TPR"/>
    <property type="match status" value="6"/>
</dbReference>
<evidence type="ECO:0000313" key="6">
    <source>
        <dbReference type="EMBL" id="TWT86079.1"/>
    </source>
</evidence>
<feature type="repeat" description="TPR" evidence="3">
    <location>
        <begin position="462"/>
        <end position="495"/>
    </location>
</feature>
<dbReference type="GO" id="GO:0000030">
    <property type="term" value="F:mannosyltransferase activity"/>
    <property type="evidence" value="ECO:0007669"/>
    <property type="project" value="TreeGrafter"/>
</dbReference>
<feature type="transmembrane region" description="Helical" evidence="5">
    <location>
        <begin position="366"/>
        <end position="383"/>
    </location>
</feature>
<keyword evidence="7" id="KW-1185">Reference proteome</keyword>
<organism evidence="6 7">
    <name type="scientific">Neorhodopirellula pilleata</name>
    <dbReference type="NCBI Taxonomy" id="2714738"/>
    <lineage>
        <taxon>Bacteria</taxon>
        <taxon>Pseudomonadati</taxon>
        <taxon>Planctomycetota</taxon>
        <taxon>Planctomycetia</taxon>
        <taxon>Pirellulales</taxon>
        <taxon>Pirellulaceae</taxon>
        <taxon>Neorhodopirellula</taxon>
    </lineage>
</organism>
<feature type="repeat" description="TPR" evidence="3">
    <location>
        <begin position="613"/>
        <end position="646"/>
    </location>
</feature>
<feature type="transmembrane region" description="Helical" evidence="5">
    <location>
        <begin position="337"/>
        <end position="360"/>
    </location>
</feature>
<accession>A0A5C5ZF54</accession>
<evidence type="ECO:0000313" key="7">
    <source>
        <dbReference type="Proteomes" id="UP000316213"/>
    </source>
</evidence>
<dbReference type="Gene3D" id="1.25.40.10">
    <property type="entry name" value="Tetratricopeptide repeat domain"/>
    <property type="match status" value="1"/>
</dbReference>
<keyword evidence="5" id="KW-0812">Transmembrane</keyword>
<dbReference type="PROSITE" id="PS50005">
    <property type="entry name" value="TPR"/>
    <property type="match status" value="3"/>
</dbReference>
<keyword evidence="4" id="KW-0175">Coiled coil</keyword>
<feature type="transmembrane region" description="Helical" evidence="5">
    <location>
        <begin position="35"/>
        <end position="55"/>
    </location>
</feature>
<dbReference type="GO" id="GO:0030968">
    <property type="term" value="P:endoplasmic reticulum unfolded protein response"/>
    <property type="evidence" value="ECO:0007669"/>
    <property type="project" value="TreeGrafter"/>
</dbReference>
<feature type="repeat" description="TPR" evidence="3">
    <location>
        <begin position="681"/>
        <end position="714"/>
    </location>
</feature>
<keyword evidence="2 3" id="KW-0802">TPR repeat</keyword>